<dbReference type="Proteomes" id="UP000076407">
    <property type="component" value="Unassembled WGS sequence"/>
</dbReference>
<keyword evidence="3" id="KW-1185">Reference proteome</keyword>
<feature type="region of interest" description="Disordered" evidence="1">
    <location>
        <begin position="46"/>
        <end position="72"/>
    </location>
</feature>
<reference evidence="2" key="1">
    <citation type="submission" date="2020-05" db="UniProtKB">
        <authorList>
            <consortium name="EnsemblMetazoa"/>
        </authorList>
    </citation>
    <scope>IDENTIFICATION</scope>
    <source>
        <strain evidence="2">SANGQUA</strain>
    </source>
</reference>
<name>A0A182XRC3_ANOQN</name>
<organism evidence="2 3">
    <name type="scientific">Anopheles quadriannulatus</name>
    <name type="common">Mosquito</name>
    <dbReference type="NCBI Taxonomy" id="34691"/>
    <lineage>
        <taxon>Eukaryota</taxon>
        <taxon>Metazoa</taxon>
        <taxon>Ecdysozoa</taxon>
        <taxon>Arthropoda</taxon>
        <taxon>Hexapoda</taxon>
        <taxon>Insecta</taxon>
        <taxon>Pterygota</taxon>
        <taxon>Neoptera</taxon>
        <taxon>Endopterygota</taxon>
        <taxon>Diptera</taxon>
        <taxon>Nematocera</taxon>
        <taxon>Culicoidea</taxon>
        <taxon>Culicidae</taxon>
        <taxon>Anophelinae</taxon>
        <taxon>Anopheles</taxon>
    </lineage>
</organism>
<evidence type="ECO:0000313" key="2">
    <source>
        <dbReference type="EnsemblMetazoa" id="AQUA014400-PA"/>
    </source>
</evidence>
<dbReference type="AlphaFoldDB" id="A0A182XRC3"/>
<accession>A0A182XRC3</accession>
<evidence type="ECO:0000313" key="3">
    <source>
        <dbReference type="Proteomes" id="UP000076407"/>
    </source>
</evidence>
<dbReference type="VEuPathDB" id="VectorBase:AQUA014400"/>
<sequence length="92" mass="10511">MMLLLIYFKTVFYTHSVCLYNFFLFPGCSGCPFVRLCHKHIPPLTGSTSTAAPFRSPIRSRNRHRSHIRRHSRNRHSTLAGAAYETTLLTSG</sequence>
<dbReference type="EnsemblMetazoa" id="AQUA014400-RA">
    <property type="protein sequence ID" value="AQUA014400-PA"/>
    <property type="gene ID" value="AQUA014400"/>
</dbReference>
<protein>
    <submittedName>
        <fullName evidence="2">Uncharacterized protein</fullName>
    </submittedName>
</protein>
<feature type="compositionally biased region" description="Basic residues" evidence="1">
    <location>
        <begin position="58"/>
        <end position="72"/>
    </location>
</feature>
<evidence type="ECO:0000256" key="1">
    <source>
        <dbReference type="SAM" id="MobiDB-lite"/>
    </source>
</evidence>
<proteinExistence type="predicted"/>